<dbReference type="AlphaFoldDB" id="A0A437PFP2"/>
<evidence type="ECO:0000313" key="3">
    <source>
        <dbReference type="Proteomes" id="UP000286997"/>
    </source>
</evidence>
<reference evidence="2 3" key="1">
    <citation type="submission" date="2019-01" db="EMBL/GenBank/DDBJ databases">
        <authorList>
            <person name="Chen W.-M."/>
        </authorList>
    </citation>
    <scope>NUCLEOTIDE SEQUENCE [LARGE SCALE GENOMIC DNA]</scope>
    <source>
        <strain evidence="2 3">TER-1</strain>
    </source>
</reference>
<evidence type="ECO:0000256" key="1">
    <source>
        <dbReference type="SAM" id="MobiDB-lite"/>
    </source>
</evidence>
<dbReference type="EMBL" id="SACP01000002">
    <property type="protein sequence ID" value="RVU21075.1"/>
    <property type="molecule type" value="Genomic_DNA"/>
</dbReference>
<gene>
    <name evidence="2" type="ORF">EOE48_02975</name>
</gene>
<name>A0A437PFP2_9HYPH</name>
<dbReference type="RefSeq" id="WP_127727294.1">
    <property type="nucleotide sequence ID" value="NZ_SACP01000002.1"/>
</dbReference>
<dbReference type="Proteomes" id="UP000286997">
    <property type="component" value="Unassembled WGS sequence"/>
</dbReference>
<protein>
    <submittedName>
        <fullName evidence="2">Uncharacterized protein</fullName>
    </submittedName>
</protein>
<dbReference type="OrthoDB" id="8005528at2"/>
<comment type="caution">
    <text evidence="2">The sequence shown here is derived from an EMBL/GenBank/DDBJ whole genome shotgun (WGS) entry which is preliminary data.</text>
</comment>
<organism evidence="2 3">
    <name type="scientific">Methylobacterium oryzihabitans</name>
    <dbReference type="NCBI Taxonomy" id="2499852"/>
    <lineage>
        <taxon>Bacteria</taxon>
        <taxon>Pseudomonadati</taxon>
        <taxon>Pseudomonadota</taxon>
        <taxon>Alphaproteobacteria</taxon>
        <taxon>Hyphomicrobiales</taxon>
        <taxon>Methylobacteriaceae</taxon>
        <taxon>Methylobacterium</taxon>
    </lineage>
</organism>
<evidence type="ECO:0000313" key="2">
    <source>
        <dbReference type="EMBL" id="RVU21075.1"/>
    </source>
</evidence>
<sequence length="75" mass="7539">MTSQIHSDETGFAGPDPVPGEGDRYVAALSTGLRAAYGGCLSEALPADLAGCLADLVARLDQTASAPSCDSSLRA</sequence>
<proteinExistence type="predicted"/>
<accession>A0A437PFP2</accession>
<keyword evidence="3" id="KW-1185">Reference proteome</keyword>
<feature type="region of interest" description="Disordered" evidence="1">
    <location>
        <begin position="1"/>
        <end position="21"/>
    </location>
</feature>